<proteinExistence type="predicted"/>
<dbReference type="RefSeq" id="WP_108789487.1">
    <property type="nucleotide sequence ID" value="NZ_ONZG01000008.1"/>
</dbReference>
<keyword evidence="4" id="KW-1185">Reference proteome</keyword>
<evidence type="ECO:0000256" key="1">
    <source>
        <dbReference type="SAM" id="MobiDB-lite"/>
    </source>
</evidence>
<dbReference type="Gene3D" id="3.10.450.160">
    <property type="entry name" value="inner membrane protein cigr"/>
    <property type="match status" value="1"/>
</dbReference>
<feature type="region of interest" description="Disordered" evidence="1">
    <location>
        <begin position="31"/>
        <end position="57"/>
    </location>
</feature>
<feature type="chain" id="PRO_5015322001" description="Nickel/cobalt homeostasis protein RcnB" evidence="2">
    <location>
        <begin position="24"/>
        <end position="124"/>
    </location>
</feature>
<evidence type="ECO:0000313" key="3">
    <source>
        <dbReference type="EMBL" id="SPJ29801.1"/>
    </source>
</evidence>
<sequence>MKLTRLFPGALLSALAVSSLVLGADMAEAKDKANKGGNKGGAKVKVDKGNKGVKVPPGQIKRYTRGAKLPGDLKLDYIDDLSKWKLKPLPKGQRYVKVGDEILSISDDTKTVVDAVGIVGDLLK</sequence>
<dbReference type="Proteomes" id="UP000244898">
    <property type="component" value="Unassembled WGS sequence"/>
</dbReference>
<gene>
    <name evidence="3" type="ORF">TRM7615_03323</name>
</gene>
<name>A0A2R8CBP1_9RHOB</name>
<evidence type="ECO:0008006" key="5">
    <source>
        <dbReference type="Google" id="ProtNLM"/>
    </source>
</evidence>
<dbReference type="EMBL" id="ONZG01000008">
    <property type="protein sequence ID" value="SPJ29801.1"/>
    <property type="molecule type" value="Genomic_DNA"/>
</dbReference>
<dbReference type="OrthoDB" id="7666115at2"/>
<protein>
    <recommendedName>
        <fullName evidence="5">Nickel/cobalt homeostasis protein RcnB</fullName>
    </recommendedName>
</protein>
<evidence type="ECO:0000313" key="4">
    <source>
        <dbReference type="Proteomes" id="UP000244898"/>
    </source>
</evidence>
<reference evidence="4" key="1">
    <citation type="submission" date="2018-03" db="EMBL/GenBank/DDBJ databases">
        <authorList>
            <person name="Rodrigo-Torres L."/>
            <person name="Arahal R. D."/>
            <person name="Lucena T."/>
        </authorList>
    </citation>
    <scope>NUCLEOTIDE SEQUENCE [LARGE SCALE GENOMIC DNA]</scope>
    <source>
        <strain evidence="4">CECT 7615</strain>
    </source>
</reference>
<keyword evidence="2" id="KW-0732">Signal</keyword>
<evidence type="ECO:0000256" key="2">
    <source>
        <dbReference type="SAM" id="SignalP"/>
    </source>
</evidence>
<feature type="signal peptide" evidence="2">
    <location>
        <begin position="1"/>
        <end position="23"/>
    </location>
</feature>
<organism evidence="3 4">
    <name type="scientific">Falsiruegeria mediterranea M17</name>
    <dbReference type="NCBI Taxonomy" id="1200281"/>
    <lineage>
        <taxon>Bacteria</taxon>
        <taxon>Pseudomonadati</taxon>
        <taxon>Pseudomonadota</taxon>
        <taxon>Alphaproteobacteria</taxon>
        <taxon>Rhodobacterales</taxon>
        <taxon>Roseobacteraceae</taxon>
        <taxon>Falsiruegeria</taxon>
    </lineage>
</organism>
<dbReference type="AlphaFoldDB" id="A0A2R8CBP1"/>
<accession>A0A2R8CBP1</accession>